<dbReference type="Proteomes" id="UP000622687">
    <property type="component" value="Unassembled WGS sequence"/>
</dbReference>
<dbReference type="EMBL" id="JAEEGB010000039">
    <property type="protein sequence ID" value="MBI6875234.1"/>
    <property type="molecule type" value="Genomic_DNA"/>
</dbReference>
<dbReference type="PROSITE" id="PS51482">
    <property type="entry name" value="DEGV"/>
    <property type="match status" value="1"/>
</dbReference>
<sequence>MAVKILTDSTSYIDKTIENQLDIRVVSLNVMFGNESFKEREIDNEVFYKIMEERGIPTSSQPSVQELYNEMEKIVQNGDSILCIFISSHMSGTYSTAHAVREMILEVYKNAEIEIVDSTSNSMQLGFSAVVAARAALEGKNLGQVKEIAQENIKRSRFLFIPDTLEYLKKGGRIGRASALIGNFLKIIPILTVENGITTVLTKVRTKKKAIATMIDRMCEDIKKYGLGEIVVHHINAYDEALELAGELEEKLKIKIGICSIGPVIGTHVGPGAIAIVYYTERNMR</sequence>
<dbReference type="InterPro" id="IPR003797">
    <property type="entry name" value="DegV"/>
</dbReference>
<comment type="caution">
    <text evidence="2">The sequence shown here is derived from an EMBL/GenBank/DDBJ whole genome shotgun (WGS) entry which is preliminary data.</text>
</comment>
<proteinExistence type="predicted"/>
<protein>
    <submittedName>
        <fullName evidence="2">DegV family protein</fullName>
    </submittedName>
</protein>
<dbReference type="PANTHER" id="PTHR33434">
    <property type="entry name" value="DEGV DOMAIN-CONTAINING PROTEIN DR_1986-RELATED"/>
    <property type="match status" value="1"/>
</dbReference>
<accession>A0A934M366</accession>
<dbReference type="InterPro" id="IPR043168">
    <property type="entry name" value="DegV_C"/>
</dbReference>
<dbReference type="Pfam" id="PF02645">
    <property type="entry name" value="DegV"/>
    <property type="match status" value="1"/>
</dbReference>
<gene>
    <name evidence="2" type="ORF">I6U51_21400</name>
</gene>
<name>A0A934M366_9CLOT</name>
<dbReference type="NCBIfam" id="TIGR00762">
    <property type="entry name" value="DegV"/>
    <property type="match status" value="1"/>
</dbReference>
<dbReference type="InterPro" id="IPR050270">
    <property type="entry name" value="DegV_domain_contain"/>
</dbReference>
<dbReference type="SUPFAM" id="SSF82549">
    <property type="entry name" value="DAK1/DegV-like"/>
    <property type="match status" value="1"/>
</dbReference>
<evidence type="ECO:0000313" key="2">
    <source>
        <dbReference type="EMBL" id="MBI6875234.1"/>
    </source>
</evidence>
<evidence type="ECO:0000256" key="1">
    <source>
        <dbReference type="ARBA" id="ARBA00023121"/>
    </source>
</evidence>
<dbReference type="RefSeq" id="WP_211144588.1">
    <property type="nucleotide sequence ID" value="NZ_JAEEGB010000039.1"/>
</dbReference>
<dbReference type="Gene3D" id="2.20.28.50">
    <property type="entry name" value="degv family protein"/>
    <property type="match status" value="1"/>
</dbReference>
<dbReference type="AlphaFoldDB" id="A0A934M366"/>
<dbReference type="Gene3D" id="3.40.50.10440">
    <property type="entry name" value="Dihydroxyacetone kinase, domain 1"/>
    <property type="match status" value="1"/>
</dbReference>
<dbReference type="PANTHER" id="PTHR33434:SF2">
    <property type="entry name" value="FATTY ACID-BINDING PROTEIN TM_1468"/>
    <property type="match status" value="1"/>
</dbReference>
<reference evidence="2" key="1">
    <citation type="submission" date="2020-12" db="EMBL/GenBank/DDBJ databases">
        <title>Clostridium thailandense sp. nov., a novel acetogenic bacterium isolated from peat land soil in Thailand.</title>
        <authorList>
            <person name="Chaikitkaew S."/>
            <person name="Birkeland N.K."/>
        </authorList>
    </citation>
    <scope>NUCLEOTIDE SEQUENCE</scope>
    <source>
        <strain evidence="2">DSM 17425</strain>
    </source>
</reference>
<evidence type="ECO:0000313" key="3">
    <source>
        <dbReference type="Proteomes" id="UP000622687"/>
    </source>
</evidence>
<keyword evidence="3" id="KW-1185">Reference proteome</keyword>
<keyword evidence="1" id="KW-0446">Lipid-binding</keyword>
<dbReference type="Gene3D" id="3.30.1180.10">
    <property type="match status" value="1"/>
</dbReference>
<organism evidence="2 3">
    <name type="scientific">Clostridium aciditolerans</name>
    <dbReference type="NCBI Taxonomy" id="339861"/>
    <lineage>
        <taxon>Bacteria</taxon>
        <taxon>Bacillati</taxon>
        <taxon>Bacillota</taxon>
        <taxon>Clostridia</taxon>
        <taxon>Eubacteriales</taxon>
        <taxon>Clostridiaceae</taxon>
        <taxon>Clostridium</taxon>
    </lineage>
</organism>
<dbReference type="GO" id="GO:0008289">
    <property type="term" value="F:lipid binding"/>
    <property type="evidence" value="ECO:0007669"/>
    <property type="project" value="UniProtKB-KW"/>
</dbReference>